<feature type="domain" description="Retrotransposon gag" evidence="2">
    <location>
        <begin position="295"/>
        <end position="356"/>
    </location>
</feature>
<keyword evidence="4" id="KW-1185">Reference proteome</keyword>
<evidence type="ECO:0000313" key="3">
    <source>
        <dbReference type="EMBL" id="KAK1368417.1"/>
    </source>
</evidence>
<sequence length="381" mass="42082">MANTRRTTRDTQTPEDLPITSEADTHGNQPPPTTGTQGANIPLTTTQGPEIPISVEGTNPLQMVIHGSNPQETIHQQPITTSLLLMNAPSGLQLHTTDLPQHATQTLGMPSYGMPPRPMAGGSGLNSTYHEAYVPPYIQGLGPQNQQTRRTPLIQDYSGPYTEDENYTSGEERDVAPRRRRSSQSNREQPQTTKEKIAAHKAETARLKKLLDEEEAAKAQGRTTGRVPIINLDPTPRRTKRAEAPRGDPNVLLPLGDPDDPTPPFTQDIMKATISRKFKMSTIKAYDGTGDPANHELSKAFINQFVSGRVHEKSSASLMAIQQGKNEAQRDYINRFTREALKVPDLEDRVAMIALQQGTTDDHFKRSLAKHPPESMLKLQD</sequence>
<evidence type="ECO:0000313" key="4">
    <source>
        <dbReference type="Proteomes" id="UP001237642"/>
    </source>
</evidence>
<dbReference type="AlphaFoldDB" id="A0AAD8MD21"/>
<evidence type="ECO:0000256" key="1">
    <source>
        <dbReference type="SAM" id="MobiDB-lite"/>
    </source>
</evidence>
<dbReference type="PANTHER" id="PTHR33223:SF10">
    <property type="entry name" value="AMINOTRANSFERASE-LIKE PLANT MOBILE DOMAIN-CONTAINING PROTEIN"/>
    <property type="match status" value="1"/>
</dbReference>
<dbReference type="Proteomes" id="UP001237642">
    <property type="component" value="Unassembled WGS sequence"/>
</dbReference>
<accession>A0AAD8MD21</accession>
<name>A0AAD8MD21_9APIA</name>
<feature type="compositionally biased region" description="Polar residues" evidence="1">
    <location>
        <begin position="34"/>
        <end position="48"/>
    </location>
</feature>
<dbReference type="InterPro" id="IPR005162">
    <property type="entry name" value="Retrotrans_gag_dom"/>
</dbReference>
<organism evidence="3 4">
    <name type="scientific">Heracleum sosnowskyi</name>
    <dbReference type="NCBI Taxonomy" id="360622"/>
    <lineage>
        <taxon>Eukaryota</taxon>
        <taxon>Viridiplantae</taxon>
        <taxon>Streptophyta</taxon>
        <taxon>Embryophyta</taxon>
        <taxon>Tracheophyta</taxon>
        <taxon>Spermatophyta</taxon>
        <taxon>Magnoliopsida</taxon>
        <taxon>eudicotyledons</taxon>
        <taxon>Gunneridae</taxon>
        <taxon>Pentapetalae</taxon>
        <taxon>asterids</taxon>
        <taxon>campanulids</taxon>
        <taxon>Apiales</taxon>
        <taxon>Apiaceae</taxon>
        <taxon>Apioideae</taxon>
        <taxon>apioid superclade</taxon>
        <taxon>Tordylieae</taxon>
        <taxon>Tordyliinae</taxon>
        <taxon>Heracleum</taxon>
    </lineage>
</organism>
<feature type="region of interest" description="Disordered" evidence="1">
    <location>
        <begin position="217"/>
        <end position="262"/>
    </location>
</feature>
<dbReference type="Pfam" id="PF03732">
    <property type="entry name" value="Retrotrans_gag"/>
    <property type="match status" value="1"/>
</dbReference>
<feature type="region of interest" description="Disordered" evidence="1">
    <location>
        <begin position="1"/>
        <end position="55"/>
    </location>
</feature>
<dbReference type="EMBL" id="JAUIZM010000008">
    <property type="protein sequence ID" value="KAK1368417.1"/>
    <property type="molecule type" value="Genomic_DNA"/>
</dbReference>
<gene>
    <name evidence="3" type="ORF">POM88_034509</name>
</gene>
<dbReference type="PANTHER" id="PTHR33223">
    <property type="entry name" value="CCHC-TYPE DOMAIN-CONTAINING PROTEIN"/>
    <property type="match status" value="1"/>
</dbReference>
<feature type="region of interest" description="Disordered" evidence="1">
    <location>
        <begin position="103"/>
        <end position="199"/>
    </location>
</feature>
<reference evidence="3" key="2">
    <citation type="submission" date="2023-05" db="EMBL/GenBank/DDBJ databases">
        <authorList>
            <person name="Schelkunov M.I."/>
        </authorList>
    </citation>
    <scope>NUCLEOTIDE SEQUENCE</scope>
    <source>
        <strain evidence="3">Hsosn_3</strain>
        <tissue evidence="3">Leaf</tissue>
    </source>
</reference>
<reference evidence="3" key="1">
    <citation type="submission" date="2023-02" db="EMBL/GenBank/DDBJ databases">
        <title>Genome of toxic invasive species Heracleum sosnowskyi carries increased number of genes despite the absence of recent whole-genome duplications.</title>
        <authorList>
            <person name="Schelkunov M."/>
            <person name="Shtratnikova V."/>
            <person name="Makarenko M."/>
            <person name="Klepikova A."/>
            <person name="Omelchenko D."/>
            <person name="Novikova G."/>
            <person name="Obukhova E."/>
            <person name="Bogdanov V."/>
            <person name="Penin A."/>
            <person name="Logacheva M."/>
        </authorList>
    </citation>
    <scope>NUCLEOTIDE SEQUENCE</scope>
    <source>
        <strain evidence="3">Hsosn_3</strain>
        <tissue evidence="3">Leaf</tissue>
    </source>
</reference>
<comment type="caution">
    <text evidence="3">The sequence shown here is derived from an EMBL/GenBank/DDBJ whole genome shotgun (WGS) entry which is preliminary data.</text>
</comment>
<protein>
    <recommendedName>
        <fullName evidence="2">Retrotransposon gag domain-containing protein</fullName>
    </recommendedName>
</protein>
<evidence type="ECO:0000259" key="2">
    <source>
        <dbReference type="Pfam" id="PF03732"/>
    </source>
</evidence>
<proteinExistence type="predicted"/>